<name>A0A6G5QIT0_9BACT</name>
<dbReference type="InterPro" id="IPR027417">
    <property type="entry name" value="P-loop_NTPase"/>
</dbReference>
<dbReference type="PANTHER" id="PTHR24220:SF86">
    <property type="entry name" value="ABC TRANSPORTER ABCH.1"/>
    <property type="match status" value="1"/>
</dbReference>
<dbReference type="GO" id="GO:0022857">
    <property type="term" value="F:transmembrane transporter activity"/>
    <property type="evidence" value="ECO:0007669"/>
    <property type="project" value="TreeGrafter"/>
</dbReference>
<dbReference type="AlphaFoldDB" id="A0A6G5QIT0"/>
<dbReference type="InterPro" id="IPR003593">
    <property type="entry name" value="AAA+_ATPase"/>
</dbReference>
<keyword evidence="2 4" id="KW-0067">ATP-binding</keyword>
<evidence type="ECO:0000256" key="1">
    <source>
        <dbReference type="ARBA" id="ARBA00022741"/>
    </source>
</evidence>
<keyword evidence="4" id="KW-0131">Cell cycle</keyword>
<dbReference type="GO" id="GO:0005524">
    <property type="term" value="F:ATP binding"/>
    <property type="evidence" value="ECO:0007669"/>
    <property type="project" value="UniProtKB-KW"/>
</dbReference>
<dbReference type="PROSITE" id="PS50893">
    <property type="entry name" value="ABC_TRANSPORTER_2"/>
    <property type="match status" value="1"/>
</dbReference>
<dbReference type="Gene3D" id="3.40.50.300">
    <property type="entry name" value="P-loop containing nucleotide triphosphate hydrolases"/>
    <property type="match status" value="1"/>
</dbReference>
<keyword evidence="4" id="KW-0132">Cell division</keyword>
<evidence type="ECO:0000313" key="4">
    <source>
        <dbReference type="EMBL" id="QCD45519.1"/>
    </source>
</evidence>
<dbReference type="GO" id="GO:0016887">
    <property type="term" value="F:ATP hydrolysis activity"/>
    <property type="evidence" value="ECO:0007669"/>
    <property type="project" value="InterPro"/>
</dbReference>
<evidence type="ECO:0000259" key="3">
    <source>
        <dbReference type="PROSITE" id="PS50893"/>
    </source>
</evidence>
<reference evidence="4 5" key="1">
    <citation type="submission" date="2016-07" db="EMBL/GenBank/DDBJ databases">
        <title>Comparative genomics of the Campylobacter concisus group.</title>
        <authorList>
            <person name="Miller W.G."/>
            <person name="Yee E."/>
            <person name="Chapman M.H."/>
            <person name="Huynh S."/>
            <person name="Bono J.L."/>
            <person name="On S.L.W."/>
            <person name="StLeger J."/>
            <person name="Foster G."/>
            <person name="Parker C.T."/>
        </authorList>
    </citation>
    <scope>NUCLEOTIDE SEQUENCE [LARGE SCALE GENOMIC DNA]</scope>
    <source>
        <strain evidence="4 5">CCUG 21559</strain>
    </source>
</reference>
<dbReference type="Proteomes" id="UP000503264">
    <property type="component" value="Chromosome"/>
</dbReference>
<dbReference type="RefSeq" id="WP_034969257.1">
    <property type="nucleotide sequence ID" value="NZ_CP012542.1"/>
</dbReference>
<dbReference type="GO" id="GO:0005886">
    <property type="term" value="C:plasma membrane"/>
    <property type="evidence" value="ECO:0007669"/>
    <property type="project" value="TreeGrafter"/>
</dbReference>
<dbReference type="InterPro" id="IPR015854">
    <property type="entry name" value="ABC_transpr_LolD-like"/>
</dbReference>
<keyword evidence="1" id="KW-0547">Nucleotide-binding</keyword>
<dbReference type="PROSITE" id="PS00211">
    <property type="entry name" value="ABC_TRANSPORTER_1"/>
    <property type="match status" value="1"/>
</dbReference>
<feature type="domain" description="ABC transporter" evidence="3">
    <location>
        <begin position="5"/>
        <end position="222"/>
    </location>
</feature>
<proteinExistence type="predicted"/>
<dbReference type="SUPFAM" id="SSF52540">
    <property type="entry name" value="P-loop containing nucleoside triphosphate hydrolases"/>
    <property type="match status" value="1"/>
</dbReference>
<organism evidence="4 5">
    <name type="scientific">Campylobacter mucosalis CCUG 21559</name>
    <dbReference type="NCBI Taxonomy" id="1032067"/>
    <lineage>
        <taxon>Bacteria</taxon>
        <taxon>Pseudomonadati</taxon>
        <taxon>Campylobacterota</taxon>
        <taxon>Epsilonproteobacteria</taxon>
        <taxon>Campylobacterales</taxon>
        <taxon>Campylobacteraceae</taxon>
        <taxon>Campylobacter</taxon>
    </lineage>
</organism>
<evidence type="ECO:0000256" key="2">
    <source>
        <dbReference type="ARBA" id="ARBA00022840"/>
    </source>
</evidence>
<dbReference type="InterPro" id="IPR003439">
    <property type="entry name" value="ABC_transporter-like_ATP-bd"/>
</dbReference>
<dbReference type="SMART" id="SM00382">
    <property type="entry name" value="AAA"/>
    <property type="match status" value="1"/>
</dbReference>
<gene>
    <name evidence="4" type="primary">ftsE</name>
    <name evidence="4" type="ORF">CMUC_1772</name>
</gene>
<dbReference type="InterPro" id="IPR017871">
    <property type="entry name" value="ABC_transporter-like_CS"/>
</dbReference>
<evidence type="ECO:0000313" key="5">
    <source>
        <dbReference type="Proteomes" id="UP000503264"/>
    </source>
</evidence>
<sequence>MQPIVSARNLLLSYEHDEIIIKGANLDINTNDFVFITGKSGSGKSTILKSFYGDIVPRAGVLNVCLTSLVGISDANLNKLRQRIGIIFQNYRLINEWSVEKNVMLPLIIKGISQSVCKTQVAKLLKHVNMLHKADKYPLELSGGEQQRVAMARALAHNPNLLLCDEPTGNLDEYSSDVIWSLLRSAKEYLGTTVVVVTHHVPSTLRIPYRHFVIENGDVNEIA</sequence>
<dbReference type="EMBL" id="CP012542">
    <property type="protein sequence ID" value="QCD45519.1"/>
    <property type="molecule type" value="Genomic_DNA"/>
</dbReference>
<dbReference type="GO" id="GO:0051301">
    <property type="term" value="P:cell division"/>
    <property type="evidence" value="ECO:0007669"/>
    <property type="project" value="UniProtKB-KW"/>
</dbReference>
<dbReference type="Pfam" id="PF00005">
    <property type="entry name" value="ABC_tran"/>
    <property type="match status" value="1"/>
</dbReference>
<dbReference type="PANTHER" id="PTHR24220">
    <property type="entry name" value="IMPORT ATP-BINDING PROTEIN"/>
    <property type="match status" value="1"/>
</dbReference>
<keyword evidence="5" id="KW-1185">Reference proteome</keyword>
<protein>
    <submittedName>
        <fullName evidence="4">Cell division ATP-binding protein FtsE</fullName>
    </submittedName>
</protein>
<accession>A0A6G5QIT0</accession>